<keyword evidence="5" id="KW-1185">Reference proteome</keyword>
<accession>A0AA88DFC8</accession>
<dbReference type="EMBL" id="BTGU01002311">
    <property type="protein sequence ID" value="GMN36507.1"/>
    <property type="molecule type" value="Genomic_DNA"/>
</dbReference>
<dbReference type="EMBL" id="BTGU01002314">
    <property type="protein sequence ID" value="GMN36554.1"/>
    <property type="molecule type" value="Genomic_DNA"/>
</dbReference>
<evidence type="ECO:0000313" key="1">
    <source>
        <dbReference type="EMBL" id="GMN36507.1"/>
    </source>
</evidence>
<evidence type="ECO:0000313" key="5">
    <source>
        <dbReference type="Proteomes" id="UP001187192"/>
    </source>
</evidence>
<protein>
    <submittedName>
        <fullName evidence="3">Uncharacterized protein</fullName>
    </submittedName>
</protein>
<evidence type="ECO:0000313" key="3">
    <source>
        <dbReference type="EMBL" id="GMN36534.1"/>
    </source>
</evidence>
<gene>
    <name evidence="1" type="ORF">TIFTF001_042450</name>
    <name evidence="2" type="ORF">TIFTF001_042455</name>
    <name evidence="3" type="ORF">TIFTF001_042456</name>
    <name evidence="4" type="ORF">TIFTF001_042461</name>
</gene>
<dbReference type="EMBL" id="BTGU01002313">
    <property type="protein sequence ID" value="GMN36534.1"/>
    <property type="molecule type" value="Genomic_DNA"/>
</dbReference>
<sequence>MCNYRCEYGEYCVYGMCSYA</sequence>
<proteinExistence type="predicted"/>
<dbReference type="Proteomes" id="UP001187192">
    <property type="component" value="Unassembled WGS sequence"/>
</dbReference>
<evidence type="ECO:0000313" key="4">
    <source>
        <dbReference type="EMBL" id="GMN36554.1"/>
    </source>
</evidence>
<organism evidence="3 5">
    <name type="scientific">Ficus carica</name>
    <name type="common">Common fig</name>
    <dbReference type="NCBI Taxonomy" id="3494"/>
    <lineage>
        <taxon>Eukaryota</taxon>
        <taxon>Viridiplantae</taxon>
        <taxon>Streptophyta</taxon>
        <taxon>Embryophyta</taxon>
        <taxon>Tracheophyta</taxon>
        <taxon>Spermatophyta</taxon>
        <taxon>Magnoliopsida</taxon>
        <taxon>eudicotyledons</taxon>
        <taxon>Gunneridae</taxon>
        <taxon>Pentapetalae</taxon>
        <taxon>rosids</taxon>
        <taxon>fabids</taxon>
        <taxon>Rosales</taxon>
        <taxon>Moraceae</taxon>
        <taxon>Ficeae</taxon>
        <taxon>Ficus</taxon>
    </lineage>
</organism>
<comment type="caution">
    <text evidence="3">The sequence shown here is derived from an EMBL/GenBank/DDBJ whole genome shotgun (WGS) entry which is preliminary data.</text>
</comment>
<reference evidence="3" key="1">
    <citation type="submission" date="2023-07" db="EMBL/GenBank/DDBJ databases">
        <title>draft genome sequence of fig (Ficus carica).</title>
        <authorList>
            <person name="Takahashi T."/>
            <person name="Nishimura K."/>
        </authorList>
    </citation>
    <scope>NUCLEOTIDE SEQUENCE</scope>
</reference>
<dbReference type="EMBL" id="BTGU01002312">
    <property type="protein sequence ID" value="GMN36525.1"/>
    <property type="molecule type" value="Genomic_DNA"/>
</dbReference>
<dbReference type="AlphaFoldDB" id="A0AA88DFC8"/>
<name>A0AA88DFC8_FICCA</name>
<evidence type="ECO:0000313" key="2">
    <source>
        <dbReference type="EMBL" id="GMN36525.1"/>
    </source>
</evidence>